<keyword evidence="3" id="KW-0813">Transport</keyword>
<gene>
    <name evidence="9" type="ORF">ACFPUY_30340</name>
</gene>
<sequence>MVVAEGRPGVSAQRPAGLAAGDAGRSGVLLLLVAALAATCVLSVAAGTRTIALGTVWDAFAHFAGTEEHVIVRELRVPRTLLGLLAGAALGVSGAVLQAVTRNPLADTQILGMNAGAALFVVFAIGVLGLTGIWSYVWFAFAGVAFATVLVYALGSIGRGGATPLRLTLAGVALGAVMSGASAGIRLVKPRAFDYLRFWDVGTLAGRPAQIAVAVAPFVVLGLGLALAAARSLNAVALGDDLARTLGAGVVRTRVLSVLSVTLLTGAATAAVGPIGFVGLMVPHAVRRIVGPDQRWILAYTMICAPILLLGADIAGRMLIRPAELQAGIVTAFLGAPVLIWLIRRRAVSGR</sequence>
<dbReference type="InterPro" id="IPR037294">
    <property type="entry name" value="ABC_BtuC-like"/>
</dbReference>
<evidence type="ECO:0000256" key="5">
    <source>
        <dbReference type="ARBA" id="ARBA00022692"/>
    </source>
</evidence>
<comment type="similarity">
    <text evidence="2">Belongs to the binding-protein-dependent transport system permease family. FecCD subfamily.</text>
</comment>
<evidence type="ECO:0000256" key="7">
    <source>
        <dbReference type="ARBA" id="ARBA00023136"/>
    </source>
</evidence>
<keyword evidence="4" id="KW-1003">Cell membrane</keyword>
<proteinExistence type="inferred from homology"/>
<accession>A0ABW1C2T5</accession>
<keyword evidence="5 8" id="KW-0812">Transmembrane</keyword>
<dbReference type="Pfam" id="PF01032">
    <property type="entry name" value="FecCD"/>
    <property type="match status" value="1"/>
</dbReference>
<feature type="transmembrane region" description="Helical" evidence="8">
    <location>
        <begin position="136"/>
        <end position="155"/>
    </location>
</feature>
<feature type="transmembrane region" description="Helical" evidence="8">
    <location>
        <begin position="298"/>
        <end position="319"/>
    </location>
</feature>
<feature type="transmembrane region" description="Helical" evidence="8">
    <location>
        <begin position="81"/>
        <end position="99"/>
    </location>
</feature>
<feature type="transmembrane region" description="Helical" evidence="8">
    <location>
        <begin position="325"/>
        <end position="343"/>
    </location>
</feature>
<dbReference type="SUPFAM" id="SSF81345">
    <property type="entry name" value="ABC transporter involved in vitamin B12 uptake, BtuC"/>
    <property type="match status" value="1"/>
</dbReference>
<keyword evidence="10" id="KW-1185">Reference proteome</keyword>
<evidence type="ECO:0000256" key="8">
    <source>
        <dbReference type="SAM" id="Phobius"/>
    </source>
</evidence>
<feature type="transmembrane region" description="Helical" evidence="8">
    <location>
        <begin position="208"/>
        <end position="230"/>
    </location>
</feature>
<evidence type="ECO:0000256" key="2">
    <source>
        <dbReference type="ARBA" id="ARBA00007935"/>
    </source>
</evidence>
<dbReference type="CDD" id="cd06550">
    <property type="entry name" value="TM_ABC_iron-siderophores_like"/>
    <property type="match status" value="1"/>
</dbReference>
<organism evidence="9 10">
    <name type="scientific">Nonomuraea harbinensis</name>
    <dbReference type="NCBI Taxonomy" id="1286938"/>
    <lineage>
        <taxon>Bacteria</taxon>
        <taxon>Bacillati</taxon>
        <taxon>Actinomycetota</taxon>
        <taxon>Actinomycetes</taxon>
        <taxon>Streptosporangiales</taxon>
        <taxon>Streptosporangiaceae</taxon>
        <taxon>Nonomuraea</taxon>
    </lineage>
</organism>
<dbReference type="RefSeq" id="WP_308248946.1">
    <property type="nucleotide sequence ID" value="NZ_JAHKRN010000014.1"/>
</dbReference>
<keyword evidence="7 8" id="KW-0472">Membrane</keyword>
<comment type="caution">
    <text evidence="9">The sequence shown here is derived from an EMBL/GenBank/DDBJ whole genome shotgun (WGS) entry which is preliminary data.</text>
</comment>
<protein>
    <submittedName>
        <fullName evidence="9">FecCD family ABC transporter permease</fullName>
    </submittedName>
</protein>
<dbReference type="Proteomes" id="UP001596096">
    <property type="component" value="Unassembled WGS sequence"/>
</dbReference>
<evidence type="ECO:0000313" key="9">
    <source>
        <dbReference type="EMBL" id="MFC5819419.1"/>
    </source>
</evidence>
<reference evidence="10" key="1">
    <citation type="journal article" date="2019" name="Int. J. Syst. Evol. Microbiol.">
        <title>The Global Catalogue of Microorganisms (GCM) 10K type strain sequencing project: providing services to taxonomists for standard genome sequencing and annotation.</title>
        <authorList>
            <consortium name="The Broad Institute Genomics Platform"/>
            <consortium name="The Broad Institute Genome Sequencing Center for Infectious Disease"/>
            <person name="Wu L."/>
            <person name="Ma J."/>
        </authorList>
    </citation>
    <scope>NUCLEOTIDE SEQUENCE [LARGE SCALE GENOMIC DNA]</scope>
    <source>
        <strain evidence="10">CGMCC 4.7106</strain>
    </source>
</reference>
<comment type="subcellular location">
    <subcellularLocation>
        <location evidence="1">Cell membrane</location>
        <topology evidence="1">Multi-pass membrane protein</topology>
    </subcellularLocation>
</comment>
<evidence type="ECO:0000313" key="10">
    <source>
        <dbReference type="Proteomes" id="UP001596096"/>
    </source>
</evidence>
<feature type="transmembrane region" description="Helical" evidence="8">
    <location>
        <begin position="267"/>
        <end position="286"/>
    </location>
</feature>
<evidence type="ECO:0000256" key="6">
    <source>
        <dbReference type="ARBA" id="ARBA00022989"/>
    </source>
</evidence>
<dbReference type="PANTHER" id="PTHR30472">
    <property type="entry name" value="FERRIC ENTEROBACTIN TRANSPORT SYSTEM PERMEASE PROTEIN"/>
    <property type="match status" value="1"/>
</dbReference>
<evidence type="ECO:0000256" key="4">
    <source>
        <dbReference type="ARBA" id="ARBA00022475"/>
    </source>
</evidence>
<dbReference type="InterPro" id="IPR000522">
    <property type="entry name" value="ABC_transptr_permease_BtuC"/>
</dbReference>
<evidence type="ECO:0000256" key="1">
    <source>
        <dbReference type="ARBA" id="ARBA00004651"/>
    </source>
</evidence>
<keyword evidence="6 8" id="KW-1133">Transmembrane helix</keyword>
<dbReference type="EMBL" id="JBHSNW010000019">
    <property type="protein sequence ID" value="MFC5819419.1"/>
    <property type="molecule type" value="Genomic_DNA"/>
</dbReference>
<feature type="transmembrane region" description="Helical" evidence="8">
    <location>
        <begin position="111"/>
        <end position="130"/>
    </location>
</feature>
<feature type="transmembrane region" description="Helical" evidence="8">
    <location>
        <begin position="28"/>
        <end position="47"/>
    </location>
</feature>
<feature type="transmembrane region" description="Helical" evidence="8">
    <location>
        <begin position="167"/>
        <end position="188"/>
    </location>
</feature>
<evidence type="ECO:0000256" key="3">
    <source>
        <dbReference type="ARBA" id="ARBA00022448"/>
    </source>
</evidence>
<dbReference type="Gene3D" id="1.10.3470.10">
    <property type="entry name" value="ABC transporter involved in vitamin B12 uptake, BtuC"/>
    <property type="match status" value="1"/>
</dbReference>
<name>A0ABW1C2T5_9ACTN</name>
<dbReference type="PANTHER" id="PTHR30472:SF1">
    <property type="entry name" value="FE(3+) DICITRATE TRANSPORT SYSTEM PERMEASE PROTEIN FECC-RELATED"/>
    <property type="match status" value="1"/>
</dbReference>